<dbReference type="Gene3D" id="3.40.50.300">
    <property type="entry name" value="P-loop containing nucleotide triphosphate hydrolases"/>
    <property type="match status" value="1"/>
</dbReference>
<dbReference type="GO" id="GO:0006355">
    <property type="term" value="P:regulation of DNA-templated transcription"/>
    <property type="evidence" value="ECO:0007669"/>
    <property type="project" value="InterPro"/>
</dbReference>
<dbReference type="PANTHER" id="PTHR35807">
    <property type="entry name" value="TRANSCRIPTIONAL REGULATOR REDD-RELATED"/>
    <property type="match status" value="1"/>
</dbReference>
<dbReference type="SUPFAM" id="SSF46894">
    <property type="entry name" value="C-terminal effector domain of the bipartite response regulators"/>
    <property type="match status" value="1"/>
</dbReference>
<reference evidence="8 9" key="1">
    <citation type="journal article" date="2013" name="BMC Genomics">
        <title>ContigScape: a Cytoscape plugin facilitating microbial genome gap closing.</title>
        <authorList>
            <person name="Tang B."/>
            <person name="Wang Q."/>
            <person name="Yang M."/>
            <person name="Xie F."/>
            <person name="Zhu Y."/>
            <person name="Zhuo Y."/>
            <person name="Wang S."/>
            <person name="Gao H."/>
            <person name="Ding X."/>
            <person name="Zhang L."/>
            <person name="Zhao G."/>
            <person name="Zheng H."/>
        </authorList>
    </citation>
    <scope>NUCLEOTIDE SEQUENCE [LARGE SCALE GENOMIC DNA]</scope>
    <source>
        <strain evidence="8 9">HCCB10007</strain>
    </source>
</reference>
<evidence type="ECO:0000259" key="7">
    <source>
        <dbReference type="PROSITE" id="PS51755"/>
    </source>
</evidence>
<protein>
    <submittedName>
        <fullName evidence="8">SARP family transcriptional regulator</fullName>
    </submittedName>
</protein>
<dbReference type="PRINTS" id="PR00364">
    <property type="entry name" value="DISEASERSIST"/>
</dbReference>
<dbReference type="GO" id="GO:0000160">
    <property type="term" value="P:phosphorelay signal transduction system"/>
    <property type="evidence" value="ECO:0007669"/>
    <property type="project" value="InterPro"/>
</dbReference>
<evidence type="ECO:0000256" key="2">
    <source>
        <dbReference type="ARBA" id="ARBA00023015"/>
    </source>
</evidence>
<dbReference type="HOGENOM" id="CLU_004665_2_0_11"/>
<organism evidence="8 9">
    <name type="scientific">Amycolatopsis keratiniphila</name>
    <dbReference type="NCBI Taxonomy" id="129921"/>
    <lineage>
        <taxon>Bacteria</taxon>
        <taxon>Bacillati</taxon>
        <taxon>Actinomycetota</taxon>
        <taxon>Actinomycetes</taxon>
        <taxon>Pseudonocardiales</taxon>
        <taxon>Pseudonocardiaceae</taxon>
        <taxon>Amycolatopsis</taxon>
        <taxon>Amycolatopsis japonica group</taxon>
    </lineage>
</organism>
<dbReference type="SMART" id="SM01043">
    <property type="entry name" value="BTAD"/>
    <property type="match status" value="1"/>
</dbReference>
<dbReference type="EMBL" id="CP003410">
    <property type="protein sequence ID" value="AGM07937.1"/>
    <property type="molecule type" value="Genomic_DNA"/>
</dbReference>
<feature type="domain" description="OmpR/PhoB-type" evidence="7">
    <location>
        <begin position="1"/>
        <end position="94"/>
    </location>
</feature>
<gene>
    <name evidence="8" type="ORF">AORI_5354</name>
</gene>
<keyword evidence="4" id="KW-0804">Transcription</keyword>
<evidence type="ECO:0000313" key="8">
    <source>
        <dbReference type="EMBL" id="AGM07937.1"/>
    </source>
</evidence>
<dbReference type="GO" id="GO:0043531">
    <property type="term" value="F:ADP binding"/>
    <property type="evidence" value="ECO:0007669"/>
    <property type="project" value="InterPro"/>
</dbReference>
<dbReference type="GO" id="GO:0003677">
    <property type="term" value="F:DNA binding"/>
    <property type="evidence" value="ECO:0007669"/>
    <property type="project" value="UniProtKB-UniRule"/>
</dbReference>
<dbReference type="Pfam" id="PF00486">
    <property type="entry name" value="Trans_reg_C"/>
    <property type="match status" value="1"/>
</dbReference>
<comment type="similarity">
    <text evidence="1">Belongs to the AfsR/DnrI/RedD regulatory family.</text>
</comment>
<proteinExistence type="inferred from homology"/>
<dbReference type="AlphaFoldDB" id="R4TAU5"/>
<dbReference type="InterPro" id="IPR019734">
    <property type="entry name" value="TPR_rpt"/>
</dbReference>
<dbReference type="CDD" id="cd15831">
    <property type="entry name" value="BTAD"/>
    <property type="match status" value="1"/>
</dbReference>
<evidence type="ECO:0000256" key="5">
    <source>
        <dbReference type="PROSITE-ProRule" id="PRU01091"/>
    </source>
</evidence>
<keyword evidence="9" id="KW-1185">Reference proteome</keyword>
<evidence type="ECO:0000256" key="3">
    <source>
        <dbReference type="ARBA" id="ARBA00023125"/>
    </source>
</evidence>
<dbReference type="InterPro" id="IPR001867">
    <property type="entry name" value="OmpR/PhoB-type_DNA-bd"/>
</dbReference>
<dbReference type="Pfam" id="PF03704">
    <property type="entry name" value="BTAD"/>
    <property type="match status" value="1"/>
</dbReference>
<dbReference type="InterPro" id="IPR003593">
    <property type="entry name" value="AAA+_ATPase"/>
</dbReference>
<dbReference type="PATRIC" id="fig|1156913.3.peg.5450"/>
<dbReference type="Proteomes" id="UP000013968">
    <property type="component" value="Chromosome"/>
</dbReference>
<dbReference type="KEGG" id="aoi:AORI_5354"/>
<keyword evidence="2" id="KW-0805">Transcription regulation</keyword>
<name>R4TAU5_9PSEU</name>
<dbReference type="InterPro" id="IPR011990">
    <property type="entry name" value="TPR-like_helical_dom_sf"/>
</dbReference>
<evidence type="ECO:0000313" key="9">
    <source>
        <dbReference type="Proteomes" id="UP000013968"/>
    </source>
</evidence>
<evidence type="ECO:0000256" key="4">
    <source>
        <dbReference type="ARBA" id="ARBA00023163"/>
    </source>
</evidence>
<feature type="DNA-binding region" description="OmpR/PhoB-type" evidence="5">
    <location>
        <begin position="1"/>
        <end position="94"/>
    </location>
</feature>
<dbReference type="SUPFAM" id="SSF48452">
    <property type="entry name" value="TPR-like"/>
    <property type="match status" value="3"/>
</dbReference>
<dbReference type="Gene3D" id="1.25.40.10">
    <property type="entry name" value="Tetratricopeptide repeat domain"/>
    <property type="match status" value="2"/>
</dbReference>
<dbReference type="InterPro" id="IPR036388">
    <property type="entry name" value="WH-like_DNA-bd_sf"/>
</dbReference>
<evidence type="ECO:0000256" key="6">
    <source>
        <dbReference type="SAM" id="MobiDB-lite"/>
    </source>
</evidence>
<dbReference type="InterPro" id="IPR016032">
    <property type="entry name" value="Sig_transdc_resp-reg_C-effctor"/>
</dbReference>
<sequence>MGEGLNFRILGPLEVVVGGVAVPVNASKQRVLLARLLLAPNKMVSADELVDLLWDQGPPRGARATLQTYVQRLRRVIGDPGRIATLTGGYRISVEPGELDLARFRELSELARHALDFEDKARILRDGLACWRGEALADVSSDSLRTIYLPRLEQERLMALELLFDAELRLGRHRELIPELHAATHAAPLREKLHSQLMLAMYRSGQQAEAFAVYHRIRESLADELGVDPDAELQTLYRRLLARSSAVGPSTADAAPESDADDSAPHELPADVPDFVGRELFASQIKKALGKSTTGVPVVVITGLPGVGKTALAVKVAHEMHDQFPDGQLYVDLRGHASMPALTPTDVLARFLTSLGAKAAQLPANREELVGLYRTFLRGRKVLVLLDNAGNPGQVRPLLPSAPGCAVVVTSRNDLRGLVALQSAELFQLGVLTDEQSLELLVNIVGAERVRREQAAAMELASLCGWLPLALRIAAANVVTQPGRSLADYVAGFRQGNRLTSLEIDGDEEATVRTAFQHSYAALEDATAEAFRLLGLIWGTDFSVAAVGALLGVTDVRAEALLDQLTVANLVMRGAGGRYQLHDLLRMFAEERCAEEPVVAAEAAERLLTFYFRHTEAAAEILYPTYVRQPRPEFLAAKIEQGFADSSEAVAWMNVECVNVLAAVVGALESDFNRLAWLLVETLRPYLVASGRNREEGLAVFAAALRAAIAEDDLSAIAAIHCCLGSLNFRHGELKASLHHFSQEHLAYRAARHVEGQAHALVALGATQREAGRIDDGASLIYEGLELAEQTENVPLQRFGWLCLSYAELLRGNLNDAEKAARRTIELCDPAGEQASEGDVRGILGEILLLRGHCGAAIEQFTRSLELLRNGSVGHFEADVLGHLSHAYRECGNLEAAGQNARLALRISRDSAAKDDEAEALIALAALRQMNGDLDEAHRLYRAALSLCQEIGYTRGEVSALVGHADISRVTGNAMLAVSQARRAIALCEGAGLKILGMRARVTLAHAELDGGNFESAAVQAGSAFAAAQGFGAQLDQARALHVLALSRRAGGDPAAAERYWRMADECLEETAIPDSSGIRRSLADVRCR</sequence>
<keyword evidence="3 5" id="KW-0238">DNA-binding</keyword>
<accession>R4TAU5</accession>
<evidence type="ECO:0000256" key="1">
    <source>
        <dbReference type="ARBA" id="ARBA00005820"/>
    </source>
</evidence>
<dbReference type="SMART" id="SM00382">
    <property type="entry name" value="AAA"/>
    <property type="match status" value="1"/>
</dbReference>
<dbReference type="InterPro" id="IPR051677">
    <property type="entry name" value="AfsR-DnrI-RedD_regulator"/>
</dbReference>
<dbReference type="InterPro" id="IPR002182">
    <property type="entry name" value="NB-ARC"/>
</dbReference>
<dbReference type="Gene3D" id="1.10.10.10">
    <property type="entry name" value="Winged helix-like DNA-binding domain superfamily/Winged helix DNA-binding domain"/>
    <property type="match status" value="1"/>
</dbReference>
<dbReference type="SMART" id="SM00862">
    <property type="entry name" value="Trans_reg_C"/>
    <property type="match status" value="1"/>
</dbReference>
<feature type="region of interest" description="Disordered" evidence="6">
    <location>
        <begin position="248"/>
        <end position="269"/>
    </location>
</feature>
<dbReference type="PROSITE" id="PS51755">
    <property type="entry name" value="OMPR_PHOB"/>
    <property type="match status" value="1"/>
</dbReference>
<dbReference type="RefSeq" id="WP_016335678.1">
    <property type="nucleotide sequence ID" value="NC_021252.1"/>
</dbReference>
<dbReference type="InterPro" id="IPR027417">
    <property type="entry name" value="P-loop_NTPase"/>
</dbReference>
<dbReference type="PANTHER" id="PTHR35807:SF1">
    <property type="entry name" value="TRANSCRIPTIONAL REGULATOR REDD"/>
    <property type="match status" value="1"/>
</dbReference>
<dbReference type="SMART" id="SM00028">
    <property type="entry name" value="TPR"/>
    <property type="match status" value="5"/>
</dbReference>
<dbReference type="InterPro" id="IPR005158">
    <property type="entry name" value="BTAD"/>
</dbReference>
<dbReference type="SUPFAM" id="SSF52540">
    <property type="entry name" value="P-loop containing nucleoside triphosphate hydrolases"/>
    <property type="match status" value="1"/>
</dbReference>
<dbReference type="Pfam" id="PF00931">
    <property type="entry name" value="NB-ARC"/>
    <property type="match status" value="1"/>
</dbReference>